<gene>
    <name evidence="1" type="ORF">mPipKuh1_008304</name>
</gene>
<dbReference type="EMBL" id="JACAGB010000013">
    <property type="protein sequence ID" value="KAF6328985.1"/>
    <property type="molecule type" value="Genomic_DNA"/>
</dbReference>
<organism evidence="1 2">
    <name type="scientific">Pipistrellus kuhlii</name>
    <name type="common">Kuhl's pipistrelle</name>
    <dbReference type="NCBI Taxonomy" id="59472"/>
    <lineage>
        <taxon>Eukaryota</taxon>
        <taxon>Metazoa</taxon>
        <taxon>Chordata</taxon>
        <taxon>Craniata</taxon>
        <taxon>Vertebrata</taxon>
        <taxon>Euteleostomi</taxon>
        <taxon>Mammalia</taxon>
        <taxon>Eutheria</taxon>
        <taxon>Laurasiatheria</taxon>
        <taxon>Chiroptera</taxon>
        <taxon>Yangochiroptera</taxon>
        <taxon>Vespertilionidae</taxon>
        <taxon>Pipistrellus</taxon>
    </lineage>
</organism>
<sequence>MSFRRPCITFLLTNLLTQDTQLQPELSILFSLLSPMVIFPYADEVVFNERTASLSKVQQDCSIVANSNYLASTPLCIKQWISYCQLSPAQAQSASWLFKNTQKLHFNKGGITQVHVFVKAC</sequence>
<dbReference type="Proteomes" id="UP000558488">
    <property type="component" value="Unassembled WGS sequence"/>
</dbReference>
<accession>A0A7J7VUV0</accession>
<evidence type="ECO:0000313" key="1">
    <source>
        <dbReference type="EMBL" id="KAF6328985.1"/>
    </source>
</evidence>
<keyword evidence="2" id="KW-1185">Reference proteome</keyword>
<dbReference type="AlphaFoldDB" id="A0A7J7VUV0"/>
<proteinExistence type="predicted"/>
<name>A0A7J7VUV0_PIPKU</name>
<evidence type="ECO:0000313" key="2">
    <source>
        <dbReference type="Proteomes" id="UP000558488"/>
    </source>
</evidence>
<reference evidence="1 2" key="1">
    <citation type="journal article" date="2020" name="Nature">
        <title>Six reference-quality genomes reveal evolution of bat adaptations.</title>
        <authorList>
            <person name="Jebb D."/>
            <person name="Huang Z."/>
            <person name="Pippel M."/>
            <person name="Hughes G.M."/>
            <person name="Lavrichenko K."/>
            <person name="Devanna P."/>
            <person name="Winkler S."/>
            <person name="Jermiin L.S."/>
            <person name="Skirmuntt E.C."/>
            <person name="Katzourakis A."/>
            <person name="Burkitt-Gray L."/>
            <person name="Ray D.A."/>
            <person name="Sullivan K.A.M."/>
            <person name="Roscito J.G."/>
            <person name="Kirilenko B.M."/>
            <person name="Davalos L.M."/>
            <person name="Corthals A.P."/>
            <person name="Power M.L."/>
            <person name="Jones G."/>
            <person name="Ransome R.D."/>
            <person name="Dechmann D.K.N."/>
            <person name="Locatelli A.G."/>
            <person name="Puechmaille S.J."/>
            <person name="Fedrigo O."/>
            <person name="Jarvis E.D."/>
            <person name="Hiller M."/>
            <person name="Vernes S.C."/>
            <person name="Myers E.W."/>
            <person name="Teeling E.C."/>
        </authorList>
    </citation>
    <scope>NUCLEOTIDE SEQUENCE [LARGE SCALE GENOMIC DNA]</scope>
    <source>
        <strain evidence="1">MPipKuh1</strain>
        <tissue evidence="1">Flight muscle</tissue>
    </source>
</reference>
<protein>
    <submittedName>
        <fullName evidence="1">Uncharacterized protein</fullName>
    </submittedName>
</protein>
<comment type="caution">
    <text evidence="1">The sequence shown here is derived from an EMBL/GenBank/DDBJ whole genome shotgun (WGS) entry which is preliminary data.</text>
</comment>